<name>A0A0F7ZKX9_9HYPO</name>
<dbReference type="AlphaFoldDB" id="A0A0F7ZKX9"/>
<dbReference type="OrthoDB" id="4686328at2759"/>
<reference evidence="1 2" key="1">
    <citation type="journal article" date="2014" name="Genome Biol. Evol.">
        <title>Comparative genomics and transcriptomics analyses reveal divergent lifestyle features of nematode endoparasitic fungus Hirsutella minnesotensis.</title>
        <authorList>
            <person name="Lai Y."/>
            <person name="Liu K."/>
            <person name="Zhang X."/>
            <person name="Zhang X."/>
            <person name="Li K."/>
            <person name="Wang N."/>
            <person name="Shu C."/>
            <person name="Wu Y."/>
            <person name="Wang C."/>
            <person name="Bushley K.E."/>
            <person name="Xiang M."/>
            <person name="Liu X."/>
        </authorList>
    </citation>
    <scope>NUCLEOTIDE SEQUENCE [LARGE SCALE GENOMIC DNA]</scope>
    <source>
        <strain evidence="1 2">3608</strain>
    </source>
</reference>
<proteinExistence type="predicted"/>
<protein>
    <submittedName>
        <fullName evidence="1">Uncharacterized protein</fullName>
    </submittedName>
</protein>
<organism evidence="1 2">
    <name type="scientific">Hirsutella minnesotensis 3608</name>
    <dbReference type="NCBI Taxonomy" id="1043627"/>
    <lineage>
        <taxon>Eukaryota</taxon>
        <taxon>Fungi</taxon>
        <taxon>Dikarya</taxon>
        <taxon>Ascomycota</taxon>
        <taxon>Pezizomycotina</taxon>
        <taxon>Sordariomycetes</taxon>
        <taxon>Hypocreomycetidae</taxon>
        <taxon>Hypocreales</taxon>
        <taxon>Ophiocordycipitaceae</taxon>
        <taxon>Hirsutella</taxon>
    </lineage>
</organism>
<keyword evidence="2" id="KW-1185">Reference proteome</keyword>
<evidence type="ECO:0000313" key="1">
    <source>
        <dbReference type="EMBL" id="KJZ70825.1"/>
    </source>
</evidence>
<gene>
    <name evidence="1" type="ORF">HIM_09784</name>
</gene>
<dbReference type="Proteomes" id="UP000054481">
    <property type="component" value="Unassembled WGS sequence"/>
</dbReference>
<dbReference type="EMBL" id="KQ030604">
    <property type="protein sequence ID" value="KJZ70825.1"/>
    <property type="molecule type" value="Genomic_DNA"/>
</dbReference>
<sequence>MSTKVPLNVPGFPDFLCFGGFVDLTEGNEADLVAAKASAIFRYAGLDGAGDASQFLTEDSATTKTIALARSVEKTLGGEHRVVPVLVSYTCNLSSGDIQRGLQDSEGLAHSFGNLILSLRIAIQQAGGERKSPAAYIVNPDFISTCQQQGLSPDFHMPVRQPLSYALERARIQATIPNTITETLRGHVQAVNWLIRTVAPDVAFGYSVNIWGGGSAMWVQSNDDPRVEASKAGDYIKSLGVLDGGYRPNFIAIDRYEADDFTVRAYTNGYCYGPREWARFFDFCGALGEAVRLPVMVWQMPASHLPASTDAVNGDFDSQHWGTGGSYLFGDSAIGSDLYKINERVLALRMPEHLPSAGKDVKEVFQRAEPFDLSKPAYESLPSRGIFAVFLGGGATTGLVSSIGSSSSWARDKVKTYMNSPIPLK</sequence>
<accession>A0A0F7ZKX9</accession>
<evidence type="ECO:0000313" key="2">
    <source>
        <dbReference type="Proteomes" id="UP000054481"/>
    </source>
</evidence>